<gene>
    <name evidence="24" type="primary">erbb3b</name>
</gene>
<dbReference type="FunFam" id="3.80.20.20:FF:000004">
    <property type="entry name" value="Receptor protein-tyrosine kinase"/>
    <property type="match status" value="1"/>
</dbReference>
<keyword evidence="9 17" id="KW-0067">ATP-binding</keyword>
<keyword evidence="5 21" id="KW-0812">Transmembrane</keyword>
<feature type="compositionally biased region" description="Basic and acidic residues" evidence="20">
    <location>
        <begin position="1213"/>
        <end position="1223"/>
    </location>
</feature>
<evidence type="ECO:0000256" key="13">
    <source>
        <dbReference type="ARBA" id="ARBA00023157"/>
    </source>
</evidence>
<dbReference type="PIRSF" id="PIRSF000619">
    <property type="entry name" value="TyrPK_EGF-R"/>
    <property type="match status" value="1"/>
</dbReference>
<feature type="compositionally biased region" description="Polar residues" evidence="20">
    <location>
        <begin position="970"/>
        <end position="979"/>
    </location>
</feature>
<dbReference type="FunFam" id="2.10.220.10:FF:000008">
    <property type="entry name" value="Receptor protein-tyrosine kinase"/>
    <property type="match status" value="1"/>
</dbReference>
<dbReference type="GO" id="GO:0008284">
    <property type="term" value="P:positive regulation of cell population proliferation"/>
    <property type="evidence" value="ECO:0007669"/>
    <property type="project" value="TreeGrafter"/>
</dbReference>
<dbReference type="InterPro" id="IPR006211">
    <property type="entry name" value="Furin-like_Cys-rich_dom"/>
</dbReference>
<dbReference type="CDD" id="cd00064">
    <property type="entry name" value="FU"/>
    <property type="match status" value="2"/>
</dbReference>
<evidence type="ECO:0000256" key="10">
    <source>
        <dbReference type="ARBA" id="ARBA00022989"/>
    </source>
</evidence>
<dbReference type="Pfam" id="PF00757">
    <property type="entry name" value="Furin-like"/>
    <property type="match status" value="1"/>
</dbReference>
<dbReference type="InterPro" id="IPR036941">
    <property type="entry name" value="Rcpt_L-dom_sf"/>
</dbReference>
<comment type="subcellular location">
    <subcellularLocation>
        <location evidence="1">Membrane</location>
        <topology evidence="1">Single-pass type I membrane protein</topology>
    </subcellularLocation>
</comment>
<evidence type="ECO:0000256" key="2">
    <source>
        <dbReference type="ARBA" id="ARBA00011902"/>
    </source>
</evidence>
<dbReference type="Pfam" id="PF07714">
    <property type="entry name" value="PK_Tyr_Ser-Thr"/>
    <property type="match status" value="1"/>
</dbReference>
<keyword evidence="7 17" id="KW-0547">Nucleotide-binding</keyword>
<dbReference type="PANTHER" id="PTHR24416:SF88">
    <property type="entry name" value="RECEPTOR TYROSINE-PROTEIN KINASE ERBB-3"/>
    <property type="match status" value="1"/>
</dbReference>
<evidence type="ECO:0000256" key="19">
    <source>
        <dbReference type="PROSITE-ProRule" id="PRU10141"/>
    </source>
</evidence>
<evidence type="ECO:0000256" key="11">
    <source>
        <dbReference type="ARBA" id="ARBA00023136"/>
    </source>
</evidence>
<dbReference type="PANTHER" id="PTHR24416">
    <property type="entry name" value="TYROSINE-PROTEIN KINASE RECEPTOR"/>
    <property type="match status" value="1"/>
</dbReference>
<dbReference type="GO" id="GO:0009925">
    <property type="term" value="C:basal plasma membrane"/>
    <property type="evidence" value="ECO:0007669"/>
    <property type="project" value="TreeGrafter"/>
</dbReference>
<dbReference type="PROSITE" id="PS50011">
    <property type="entry name" value="PROTEIN_KINASE_DOM"/>
    <property type="match status" value="1"/>
</dbReference>
<dbReference type="InterPro" id="IPR050122">
    <property type="entry name" value="RTK"/>
</dbReference>
<dbReference type="GO" id="GO:0038132">
    <property type="term" value="F:neuregulin binding"/>
    <property type="evidence" value="ECO:0007669"/>
    <property type="project" value="TreeGrafter"/>
</dbReference>
<keyword evidence="15" id="KW-0325">Glycoprotein</keyword>
<dbReference type="Gene3D" id="3.30.200.20">
    <property type="entry name" value="Phosphorylase Kinase, domain 1"/>
    <property type="match status" value="1"/>
</dbReference>
<dbReference type="SUPFAM" id="SSF56112">
    <property type="entry name" value="Protein kinase-like (PK-like)"/>
    <property type="match status" value="1"/>
</dbReference>
<dbReference type="Proteomes" id="UP000694568">
    <property type="component" value="Unplaced"/>
</dbReference>
<evidence type="ECO:0000256" key="22">
    <source>
        <dbReference type="SAM" id="SignalP"/>
    </source>
</evidence>
<dbReference type="GO" id="GO:0005524">
    <property type="term" value="F:ATP binding"/>
    <property type="evidence" value="ECO:0007669"/>
    <property type="project" value="UniProtKB-UniRule"/>
</dbReference>
<evidence type="ECO:0000256" key="5">
    <source>
        <dbReference type="ARBA" id="ARBA00022692"/>
    </source>
</evidence>
<dbReference type="Gene3D" id="1.10.510.10">
    <property type="entry name" value="Transferase(Phosphotransferase) domain 1"/>
    <property type="match status" value="1"/>
</dbReference>
<feature type="transmembrane region" description="Helical" evidence="21">
    <location>
        <begin position="600"/>
        <end position="622"/>
    </location>
</feature>
<evidence type="ECO:0000256" key="4">
    <source>
        <dbReference type="ARBA" id="ARBA00022679"/>
    </source>
</evidence>
<keyword evidence="14 17" id="KW-0675">Receptor</keyword>
<evidence type="ECO:0000313" key="24">
    <source>
        <dbReference type="Ensembl" id="ENSSLUP00000057618.1"/>
    </source>
</evidence>
<feature type="region of interest" description="Disordered" evidence="20">
    <location>
        <begin position="955"/>
        <end position="979"/>
    </location>
</feature>
<keyword evidence="11 17" id="KW-0472">Membrane</keyword>
<accession>A0A8D0AQ81</accession>
<dbReference type="InterPro" id="IPR006212">
    <property type="entry name" value="Furin_repeat"/>
</dbReference>
<feature type="domain" description="Protein kinase" evidence="23">
    <location>
        <begin position="666"/>
        <end position="923"/>
    </location>
</feature>
<dbReference type="InterPro" id="IPR000719">
    <property type="entry name" value="Prot_kinase_dom"/>
</dbReference>
<dbReference type="InterPro" id="IPR009030">
    <property type="entry name" value="Growth_fac_rcpt_cys_sf"/>
</dbReference>
<keyword evidence="3" id="KW-0597">Phosphoprotein</keyword>
<dbReference type="InterPro" id="IPR011009">
    <property type="entry name" value="Kinase-like_dom_sf"/>
</dbReference>
<dbReference type="FunFam" id="3.30.200.20:FF:000276">
    <property type="entry name" value="Receptor tyrosine-protein kinase erbB-3"/>
    <property type="match status" value="1"/>
</dbReference>
<dbReference type="GO" id="GO:0004714">
    <property type="term" value="F:transmembrane receptor protein tyrosine kinase activity"/>
    <property type="evidence" value="ECO:0007669"/>
    <property type="project" value="UniProtKB-EC"/>
</dbReference>
<dbReference type="EC" id="2.7.10.1" evidence="2 17"/>
<evidence type="ECO:0000256" key="17">
    <source>
        <dbReference type="PIRNR" id="PIRNR000619"/>
    </source>
</evidence>
<evidence type="ECO:0000259" key="23">
    <source>
        <dbReference type="PROSITE" id="PS50011"/>
    </source>
</evidence>
<evidence type="ECO:0000256" key="9">
    <source>
        <dbReference type="ARBA" id="ARBA00022840"/>
    </source>
</evidence>
<keyword evidence="12 17" id="KW-0829">Tyrosine-protein kinase</keyword>
<keyword evidence="10 21" id="KW-1133">Transmembrane helix</keyword>
<feature type="chain" id="PRO_5034717438" description="Receptor protein-tyrosine kinase" evidence="22">
    <location>
        <begin position="21"/>
        <end position="1342"/>
    </location>
</feature>
<evidence type="ECO:0000256" key="15">
    <source>
        <dbReference type="ARBA" id="ARBA00023180"/>
    </source>
</evidence>
<dbReference type="InterPro" id="IPR016245">
    <property type="entry name" value="Tyr_kinase_EGF/ERB/XmrK_rcpt"/>
</dbReference>
<dbReference type="InterPro" id="IPR044912">
    <property type="entry name" value="Egfr_JX_dom"/>
</dbReference>
<dbReference type="GeneTree" id="ENSGT00940000156107"/>
<dbReference type="CDD" id="cd12095">
    <property type="entry name" value="TM_ErbB3"/>
    <property type="match status" value="1"/>
</dbReference>
<keyword evidence="6 22" id="KW-0732">Signal</keyword>
<evidence type="ECO:0000256" key="3">
    <source>
        <dbReference type="ARBA" id="ARBA00022553"/>
    </source>
</evidence>
<dbReference type="SMART" id="SM00261">
    <property type="entry name" value="FU"/>
    <property type="match status" value="3"/>
</dbReference>
<dbReference type="InterPro" id="IPR000494">
    <property type="entry name" value="Rcpt_L-dom"/>
</dbReference>
<evidence type="ECO:0000256" key="8">
    <source>
        <dbReference type="ARBA" id="ARBA00022777"/>
    </source>
</evidence>
<comment type="catalytic activity">
    <reaction evidence="16">
        <text>L-tyrosyl-[protein] + ATP = O-phospho-L-tyrosyl-[protein] + ADP + H(+)</text>
        <dbReference type="Rhea" id="RHEA:10596"/>
        <dbReference type="Rhea" id="RHEA-COMP:10136"/>
        <dbReference type="Rhea" id="RHEA-COMP:20101"/>
        <dbReference type="ChEBI" id="CHEBI:15378"/>
        <dbReference type="ChEBI" id="CHEBI:30616"/>
        <dbReference type="ChEBI" id="CHEBI:46858"/>
        <dbReference type="ChEBI" id="CHEBI:61978"/>
        <dbReference type="ChEBI" id="CHEBI:456216"/>
        <dbReference type="EC" id="2.7.10.1"/>
    </reaction>
</comment>
<dbReference type="FunFam" id="2.10.220.10:FF:000001">
    <property type="entry name" value="Receptor protein-tyrosine kinase"/>
    <property type="match status" value="1"/>
</dbReference>
<comment type="similarity">
    <text evidence="17">Belongs to the protein kinase superfamily. Tyr protein kinase family. EGF receptor subfamily.</text>
</comment>
<feature type="binding site" evidence="18 19">
    <location>
        <position position="699"/>
    </location>
    <ligand>
        <name>ATP</name>
        <dbReference type="ChEBI" id="CHEBI:30616"/>
    </ligand>
</feature>
<evidence type="ECO:0000256" key="16">
    <source>
        <dbReference type="ARBA" id="ARBA00051243"/>
    </source>
</evidence>
<protein>
    <recommendedName>
        <fullName evidence="2 17">Receptor protein-tyrosine kinase</fullName>
        <ecNumber evidence="2 17">2.7.10.1</ecNumber>
    </recommendedName>
</protein>
<evidence type="ECO:0000256" key="14">
    <source>
        <dbReference type="ARBA" id="ARBA00023170"/>
    </source>
</evidence>
<evidence type="ECO:0000256" key="1">
    <source>
        <dbReference type="ARBA" id="ARBA00004479"/>
    </source>
</evidence>
<dbReference type="InterPro" id="IPR032778">
    <property type="entry name" value="GF_recep_IV"/>
</dbReference>
<dbReference type="Ensembl" id="ENSSLUT00000059287.1">
    <property type="protein sequence ID" value="ENSSLUP00000057618.1"/>
    <property type="gene ID" value="ENSSLUG00000024796.1"/>
</dbReference>
<feature type="region of interest" description="Disordered" evidence="20">
    <location>
        <begin position="1201"/>
        <end position="1240"/>
    </location>
</feature>
<keyword evidence="25" id="KW-1185">Reference proteome</keyword>
<dbReference type="Pfam" id="PF01030">
    <property type="entry name" value="Recep_L_domain"/>
    <property type="match status" value="2"/>
</dbReference>
<dbReference type="GO" id="GO:0043235">
    <property type="term" value="C:receptor complex"/>
    <property type="evidence" value="ECO:0007669"/>
    <property type="project" value="TreeGrafter"/>
</dbReference>
<evidence type="ECO:0000256" key="6">
    <source>
        <dbReference type="ARBA" id="ARBA00022729"/>
    </source>
</evidence>
<evidence type="ECO:0000256" key="18">
    <source>
        <dbReference type="PIRSR" id="PIRSR000619-2"/>
    </source>
</evidence>
<dbReference type="PRINTS" id="PR00109">
    <property type="entry name" value="TYRKINASE"/>
</dbReference>
<dbReference type="InterPro" id="IPR001245">
    <property type="entry name" value="Ser-Thr/Tyr_kinase_cat_dom"/>
</dbReference>
<dbReference type="GO" id="GO:0038131">
    <property type="term" value="F:neuregulin receptor activity"/>
    <property type="evidence" value="ECO:0007669"/>
    <property type="project" value="TreeGrafter"/>
</dbReference>
<dbReference type="FunFam" id="1.10.510.10:FF:000233">
    <property type="entry name" value="receptor tyrosine-protein kinase erbB-3"/>
    <property type="match status" value="1"/>
</dbReference>
<dbReference type="SUPFAM" id="SSF57184">
    <property type="entry name" value="Growth factor receptor domain"/>
    <property type="match status" value="2"/>
</dbReference>
<evidence type="ECO:0000256" key="20">
    <source>
        <dbReference type="SAM" id="MobiDB-lite"/>
    </source>
</evidence>
<reference evidence="24" key="2">
    <citation type="submission" date="2025-09" db="UniProtKB">
        <authorList>
            <consortium name="Ensembl"/>
        </authorList>
    </citation>
    <scope>IDENTIFICATION</scope>
</reference>
<dbReference type="Gene3D" id="3.80.20.20">
    <property type="entry name" value="Receptor L-domain"/>
    <property type="match status" value="2"/>
</dbReference>
<proteinExistence type="inferred from homology"/>
<dbReference type="Pfam" id="PF14843">
    <property type="entry name" value="GF_recep_IV"/>
    <property type="match status" value="1"/>
</dbReference>
<dbReference type="Gene3D" id="6.10.250.2930">
    <property type="match status" value="1"/>
</dbReference>
<sequence>MRLFSLYMSVVCLGTQNGLSSTGSQEIQYNLIKERYDGCEIIMGNLEITQIESNWDLSFLKTIREVTGYVLIAMNHFQEIPLGQLRVIRGNSLYERRFALSVLMNYPKDGSNGLRQLGLANLTDILEGGVQIINNKYLSYGPWIFWQDIIRDNSAPIDIQYNGERGPCHKSCGQYCWGPNKDQCQILTKTVCAPQCNGRCFGTSPRDCCHIECAAGCKGPLDVDCFACRHFNDSGACVPQCPQTLIYNKQTFQMETNPNAKYQYGSICVSQCPTHFVVDGSSCVSVCPPDKMEVEREGQRQCELCSGLCPKVCEGTGAEHRQTVDSSNIDSFINCTKIQGSLHFLVTGILGDDFKNIPPLDAKKLEVFRTVREITDILNIQSWPKELNDLSVFSSLTTIQGRSLYKRFSLMVMHIHTLTSLGLRSLREISDGSVYISQNANLCYHHSVKWAQLFRDRRIRVNSLNNNRPLAECGKARQKKPVNDPNETCDLLLFFDPNKLYTFAEGHVCDPLCSDSGCWGPGPDQYKCVACANLRDGPYCMSSCPAGVNDGLRGLIFKYPNRESHCEPCHHNCTQGCSGPGLNDCLEAARLAVSSGQITGIALGVPAGLIFCLVLFFLGVLYQRGLAIRRKRAMRRYLESGESFDLLGPGEKGTKVHARILRPSELKKIKALGLGVFGTVHKGFWTPEGETVKIPVAIKTIQDTSGRQTFTEITDHMLSMGSLDHPYIVRLLGICPGPSLQLVTQLSPQGSLLEHIRHHKNSLDPQRLLNWCVQIAKGMYYLEEHCMVHRNLAARNILLKNDYQVQISDYGVADLLYPDDKKYVYTDTKTPIKWMALESILFRRYTHQSDVWSYGVTVWEMMSFGAEPYASVQPQEVPSLLEKGERLSQPHICTIDVYMVMVKCWMIDENIRPTFKELASDFTRMARDPPRYLVIKVRDLQRFLKSERGLLGTDFEDQDEEGLEDGLTTPPLQHSPSWSLSRSRINSYRSGASQAGPIGYLPMTPSPVDSIRQLWLQRSRLSSVRTLPEGLEFRGSGRDAELHEEGLRTGSLHRARFGSERGTPRLSIRQHRKLSSASSPSSYKVWTAEEEEEVDHYGYVLAGSPVTPERACRVPHSGRRHSRHKNNLSLVVIDASQEYEIMSKESGTPLCATSSVLSQANSVAVRRITSPLPSPTFMAPLPVEDTAHVETLTPISTVRSKKVGEDCEGSVAEQRDSTEKHQLNGDSDSGIRAADDQGQTAQGIGRYEYMDIRRSDSVLKKEPDVLTSGGEMVEEYEEMTRFGVVPSGWEQADYQNLPVKGGGIGGYIKVCAGMGELGSNTSFDNPDYWHSRLFLKPDAVRT</sequence>
<dbReference type="Gene3D" id="2.10.220.10">
    <property type="entry name" value="Hormone Receptor, Insulin-like Growth Factor Receptor 1, Chain A, domain 2"/>
    <property type="match status" value="2"/>
</dbReference>
<dbReference type="GO" id="GO:0007169">
    <property type="term" value="P:cell surface receptor protein tyrosine kinase signaling pathway"/>
    <property type="evidence" value="ECO:0007669"/>
    <property type="project" value="UniProtKB-UniRule"/>
</dbReference>
<evidence type="ECO:0000313" key="25">
    <source>
        <dbReference type="Proteomes" id="UP000694568"/>
    </source>
</evidence>
<keyword evidence="4 17" id="KW-0808">Transferase</keyword>
<dbReference type="GO" id="GO:0009966">
    <property type="term" value="P:regulation of signal transduction"/>
    <property type="evidence" value="ECO:0007669"/>
    <property type="project" value="UniProtKB-ARBA"/>
</dbReference>
<evidence type="ECO:0000256" key="12">
    <source>
        <dbReference type="ARBA" id="ARBA00023137"/>
    </source>
</evidence>
<dbReference type="GO" id="GO:0022008">
    <property type="term" value="P:neurogenesis"/>
    <property type="evidence" value="ECO:0007669"/>
    <property type="project" value="TreeGrafter"/>
</dbReference>
<dbReference type="SUPFAM" id="SSF52058">
    <property type="entry name" value="L domain-like"/>
    <property type="match status" value="2"/>
</dbReference>
<feature type="signal peptide" evidence="22">
    <location>
        <begin position="1"/>
        <end position="20"/>
    </location>
</feature>
<name>A0A8D0AQ81_SANLU</name>
<evidence type="ECO:0000256" key="21">
    <source>
        <dbReference type="SAM" id="Phobius"/>
    </source>
</evidence>
<organism evidence="24 25">
    <name type="scientific">Sander lucioperca</name>
    <name type="common">Pike-perch</name>
    <name type="synonym">Perca lucioperca</name>
    <dbReference type="NCBI Taxonomy" id="283035"/>
    <lineage>
        <taxon>Eukaryota</taxon>
        <taxon>Metazoa</taxon>
        <taxon>Chordata</taxon>
        <taxon>Craniata</taxon>
        <taxon>Vertebrata</taxon>
        <taxon>Euteleostomi</taxon>
        <taxon>Actinopterygii</taxon>
        <taxon>Neopterygii</taxon>
        <taxon>Teleostei</taxon>
        <taxon>Neoteleostei</taxon>
        <taxon>Acanthomorphata</taxon>
        <taxon>Eupercaria</taxon>
        <taxon>Perciformes</taxon>
        <taxon>Percoidei</taxon>
        <taxon>Percidae</taxon>
        <taxon>Luciopercinae</taxon>
        <taxon>Sander</taxon>
    </lineage>
</organism>
<dbReference type="GO" id="GO:0043066">
    <property type="term" value="P:negative regulation of apoptotic process"/>
    <property type="evidence" value="ECO:0007669"/>
    <property type="project" value="TreeGrafter"/>
</dbReference>
<keyword evidence="13" id="KW-1015">Disulfide bond</keyword>
<feature type="binding site" evidence="18">
    <location>
        <begin position="672"/>
        <end position="680"/>
    </location>
    <ligand>
        <name>ATP</name>
        <dbReference type="ChEBI" id="CHEBI:30616"/>
    </ligand>
</feature>
<dbReference type="InterPro" id="IPR017441">
    <property type="entry name" value="Protein_kinase_ATP_BS"/>
</dbReference>
<reference evidence="24" key="1">
    <citation type="submission" date="2025-08" db="UniProtKB">
        <authorList>
            <consortium name="Ensembl"/>
        </authorList>
    </citation>
    <scope>IDENTIFICATION</scope>
</reference>
<feature type="compositionally biased region" description="Acidic residues" evidence="20">
    <location>
        <begin position="955"/>
        <end position="964"/>
    </location>
</feature>
<keyword evidence="8 17" id="KW-0418">Kinase</keyword>
<dbReference type="PROSITE" id="PS00107">
    <property type="entry name" value="PROTEIN_KINASE_ATP"/>
    <property type="match status" value="1"/>
</dbReference>
<evidence type="ECO:0000256" key="7">
    <source>
        <dbReference type="ARBA" id="ARBA00022741"/>
    </source>
</evidence>